<protein>
    <submittedName>
        <fullName evidence="1">Uncharacterized protein</fullName>
    </submittedName>
</protein>
<accession>A0AA39J6T2</accession>
<evidence type="ECO:0000313" key="2">
    <source>
        <dbReference type="Proteomes" id="UP001175211"/>
    </source>
</evidence>
<reference evidence="1" key="1">
    <citation type="submission" date="2023-06" db="EMBL/GenBank/DDBJ databases">
        <authorList>
            <consortium name="Lawrence Berkeley National Laboratory"/>
            <person name="Ahrendt S."/>
            <person name="Sahu N."/>
            <person name="Indic B."/>
            <person name="Wong-Bajracharya J."/>
            <person name="Merenyi Z."/>
            <person name="Ke H.-M."/>
            <person name="Monk M."/>
            <person name="Kocsube S."/>
            <person name="Drula E."/>
            <person name="Lipzen A."/>
            <person name="Balint B."/>
            <person name="Henrissat B."/>
            <person name="Andreopoulos B."/>
            <person name="Martin F.M."/>
            <person name="Harder C.B."/>
            <person name="Rigling D."/>
            <person name="Ford K.L."/>
            <person name="Foster G.D."/>
            <person name="Pangilinan J."/>
            <person name="Papanicolaou A."/>
            <person name="Barry K."/>
            <person name="LaButti K."/>
            <person name="Viragh M."/>
            <person name="Koriabine M."/>
            <person name="Yan M."/>
            <person name="Riley R."/>
            <person name="Champramary S."/>
            <person name="Plett K.L."/>
            <person name="Tsai I.J."/>
            <person name="Slot J."/>
            <person name="Sipos G."/>
            <person name="Plett J."/>
            <person name="Nagy L.G."/>
            <person name="Grigoriev I.V."/>
        </authorList>
    </citation>
    <scope>NUCLEOTIDE SEQUENCE</scope>
    <source>
        <strain evidence="1">CCBAS 213</strain>
    </source>
</reference>
<sequence length="200" mass="22477">MSDPEKGSEDRRDHINLVNNINVRIQNPLHGIPQDKLLAQVEELTKEKGFDEYTETFKKGALLAQHPGEFETLLLLDETDREAIRREKTHKWSQPKDLYMTVIICSLAAAVQGWDQTDSNGANLSFPTEFGIPTGDGAPNREHNEWIVGTINAGYVMLVILQYTLSRSFPVARSLSCFLFSTSPRCTFGAILTIYDGLTF</sequence>
<dbReference type="RefSeq" id="XP_060321940.1">
    <property type="nucleotide sequence ID" value="XM_060481716.1"/>
</dbReference>
<dbReference type="Proteomes" id="UP001175211">
    <property type="component" value="Unassembled WGS sequence"/>
</dbReference>
<dbReference type="AlphaFoldDB" id="A0AA39J6T2"/>
<keyword evidence="2" id="KW-1185">Reference proteome</keyword>
<organism evidence="1 2">
    <name type="scientific">Armillaria tabescens</name>
    <name type="common">Ringless honey mushroom</name>
    <name type="synonym">Agaricus tabescens</name>
    <dbReference type="NCBI Taxonomy" id="1929756"/>
    <lineage>
        <taxon>Eukaryota</taxon>
        <taxon>Fungi</taxon>
        <taxon>Dikarya</taxon>
        <taxon>Basidiomycota</taxon>
        <taxon>Agaricomycotina</taxon>
        <taxon>Agaricomycetes</taxon>
        <taxon>Agaricomycetidae</taxon>
        <taxon>Agaricales</taxon>
        <taxon>Marasmiineae</taxon>
        <taxon>Physalacriaceae</taxon>
        <taxon>Desarmillaria</taxon>
    </lineage>
</organism>
<proteinExistence type="predicted"/>
<gene>
    <name evidence="1" type="ORF">EV420DRAFT_324079</name>
</gene>
<dbReference type="EMBL" id="JAUEPS010000154">
    <property type="protein sequence ID" value="KAK0435328.1"/>
    <property type="molecule type" value="Genomic_DNA"/>
</dbReference>
<name>A0AA39J6T2_ARMTA</name>
<comment type="caution">
    <text evidence="1">The sequence shown here is derived from an EMBL/GenBank/DDBJ whole genome shotgun (WGS) entry which is preliminary data.</text>
</comment>
<dbReference type="GeneID" id="85365264"/>
<evidence type="ECO:0000313" key="1">
    <source>
        <dbReference type="EMBL" id="KAK0435328.1"/>
    </source>
</evidence>